<sequence length="352" mass="39855">MVFFFRTSFSRRTYGLLFDWLYPAHMPLLLKGISHWTDTPEVTTPLLKFMAEFVLNKAQRLTFDSSSPNGILLFREVSKLIVAYGSRILALPNAADIYAYKYKGIWICLTILSRADFIVLSHQIAALAGNYVNFGVFELYGDRALSDALDIALKMTLSIPLADKLAFRKLTRAYFAFLEVLFSSHITFILNLDTNTFMHLVGSLESGLKGLDTNISSQCASSVDNLAAFYFNNITMGEAPTLPTAINLARHIAECPNLFPEILKTLFEIVLFEDCGNQWSLSRPMLSLILISEQIFSDLKAQILASQPVDQHQRLSVCFDKLMADVTRSLDSKNRDKFTQNLTVFRHEFRVK</sequence>
<evidence type="ECO:0000313" key="1">
    <source>
        <dbReference type="EMBL" id="KAJ0044907.1"/>
    </source>
</evidence>
<comment type="caution">
    <text evidence="1">The sequence shown here is derived from an EMBL/GenBank/DDBJ whole genome shotgun (WGS) entry which is preliminary data.</text>
</comment>
<name>A0ACC0Z3R5_9ROSI</name>
<dbReference type="EMBL" id="CM047738">
    <property type="protein sequence ID" value="KAJ0044907.1"/>
    <property type="molecule type" value="Genomic_DNA"/>
</dbReference>
<gene>
    <name evidence="1" type="ORF">Pint_05675</name>
</gene>
<proteinExistence type="predicted"/>
<protein>
    <submittedName>
        <fullName evidence="1">Uncharacterized protein</fullName>
    </submittedName>
</protein>
<reference evidence="2" key="1">
    <citation type="journal article" date="2023" name="G3 (Bethesda)">
        <title>Genome assembly and association tests identify interacting loci associated with vigor, precocity, and sex in interspecific pistachio rootstocks.</title>
        <authorList>
            <person name="Palmer W."/>
            <person name="Jacygrad E."/>
            <person name="Sagayaradj S."/>
            <person name="Cavanaugh K."/>
            <person name="Han R."/>
            <person name="Bertier L."/>
            <person name="Beede B."/>
            <person name="Kafkas S."/>
            <person name="Golino D."/>
            <person name="Preece J."/>
            <person name="Michelmore R."/>
        </authorList>
    </citation>
    <scope>NUCLEOTIDE SEQUENCE [LARGE SCALE GENOMIC DNA]</scope>
</reference>
<dbReference type="Proteomes" id="UP001163603">
    <property type="component" value="Chromosome 3"/>
</dbReference>
<keyword evidence="2" id="KW-1185">Reference proteome</keyword>
<accession>A0ACC0Z3R5</accession>
<organism evidence="1 2">
    <name type="scientific">Pistacia integerrima</name>
    <dbReference type="NCBI Taxonomy" id="434235"/>
    <lineage>
        <taxon>Eukaryota</taxon>
        <taxon>Viridiplantae</taxon>
        <taxon>Streptophyta</taxon>
        <taxon>Embryophyta</taxon>
        <taxon>Tracheophyta</taxon>
        <taxon>Spermatophyta</taxon>
        <taxon>Magnoliopsida</taxon>
        <taxon>eudicotyledons</taxon>
        <taxon>Gunneridae</taxon>
        <taxon>Pentapetalae</taxon>
        <taxon>rosids</taxon>
        <taxon>malvids</taxon>
        <taxon>Sapindales</taxon>
        <taxon>Anacardiaceae</taxon>
        <taxon>Pistacia</taxon>
    </lineage>
</organism>
<evidence type="ECO:0000313" key="2">
    <source>
        <dbReference type="Proteomes" id="UP001163603"/>
    </source>
</evidence>